<dbReference type="Gramene" id="C.cajan_38661.t">
    <property type="protein sequence ID" value="C.cajan_38661.t"/>
    <property type="gene ID" value="C.cajan_38661"/>
</dbReference>
<keyword evidence="2" id="KW-0675">Receptor</keyword>
<accession>A0A151R3W2</accession>
<dbReference type="EC" id="2.7.11.1" evidence="2"/>
<keyword evidence="2" id="KW-0808">Transferase</keyword>
<proteinExistence type="predicted"/>
<dbReference type="InterPro" id="IPR001245">
    <property type="entry name" value="Ser-Thr/Tyr_kinase_cat_dom"/>
</dbReference>
<gene>
    <name evidence="2" type="ORF">KK1_041666</name>
</gene>
<dbReference type="GO" id="GO:0005886">
    <property type="term" value="C:plasma membrane"/>
    <property type="evidence" value="ECO:0007669"/>
    <property type="project" value="TreeGrafter"/>
</dbReference>
<organism evidence="2 3">
    <name type="scientific">Cajanus cajan</name>
    <name type="common">Pigeon pea</name>
    <name type="synonym">Cajanus indicus</name>
    <dbReference type="NCBI Taxonomy" id="3821"/>
    <lineage>
        <taxon>Eukaryota</taxon>
        <taxon>Viridiplantae</taxon>
        <taxon>Streptophyta</taxon>
        <taxon>Embryophyta</taxon>
        <taxon>Tracheophyta</taxon>
        <taxon>Spermatophyta</taxon>
        <taxon>Magnoliopsida</taxon>
        <taxon>eudicotyledons</taxon>
        <taxon>Gunneridae</taxon>
        <taxon>Pentapetalae</taxon>
        <taxon>rosids</taxon>
        <taxon>fabids</taxon>
        <taxon>Fabales</taxon>
        <taxon>Fabaceae</taxon>
        <taxon>Papilionoideae</taxon>
        <taxon>50 kb inversion clade</taxon>
        <taxon>NPAAA clade</taxon>
        <taxon>indigoferoid/millettioid clade</taxon>
        <taxon>Phaseoleae</taxon>
        <taxon>Cajanus</taxon>
    </lineage>
</organism>
<evidence type="ECO:0000313" key="3">
    <source>
        <dbReference type="Proteomes" id="UP000075243"/>
    </source>
</evidence>
<dbReference type="AlphaFoldDB" id="A0A151R3W2"/>
<dbReference type="OMA" id="SEDMFRT"/>
<dbReference type="GO" id="GO:0004674">
    <property type="term" value="F:protein serine/threonine kinase activity"/>
    <property type="evidence" value="ECO:0007669"/>
    <property type="project" value="UniProtKB-EC"/>
</dbReference>
<dbReference type="Pfam" id="PF07714">
    <property type="entry name" value="PK_Tyr_Ser-Thr"/>
    <property type="match status" value="1"/>
</dbReference>
<dbReference type="EMBL" id="KQ484134">
    <property type="protein sequence ID" value="KYP37155.1"/>
    <property type="molecule type" value="Genomic_DNA"/>
</dbReference>
<feature type="domain" description="Protein kinase" evidence="1">
    <location>
        <begin position="1"/>
        <end position="192"/>
    </location>
</feature>
<keyword evidence="2" id="KW-0418">Kinase</keyword>
<dbReference type="Gene3D" id="1.10.510.10">
    <property type="entry name" value="Transferase(Phosphotransferase) domain 1"/>
    <property type="match status" value="1"/>
</dbReference>
<evidence type="ECO:0000259" key="1">
    <source>
        <dbReference type="PROSITE" id="PS50011"/>
    </source>
</evidence>
<dbReference type="PANTHER" id="PTHR27003">
    <property type="entry name" value="OS07G0166700 PROTEIN"/>
    <property type="match status" value="1"/>
</dbReference>
<keyword evidence="3" id="KW-1185">Reference proteome</keyword>
<dbReference type="PROSITE" id="PS50011">
    <property type="entry name" value="PROTEIN_KINASE_DOM"/>
    <property type="match status" value="1"/>
</dbReference>
<dbReference type="GO" id="GO:0004714">
    <property type="term" value="F:transmembrane receptor protein tyrosine kinase activity"/>
    <property type="evidence" value="ECO:0007669"/>
    <property type="project" value="InterPro"/>
</dbReference>
<reference evidence="2" key="1">
    <citation type="journal article" date="2012" name="Nat. Biotechnol.">
        <title>Draft genome sequence of pigeonpea (Cajanus cajan), an orphan legume crop of resource-poor farmers.</title>
        <authorList>
            <person name="Varshney R.K."/>
            <person name="Chen W."/>
            <person name="Li Y."/>
            <person name="Bharti A.K."/>
            <person name="Saxena R.K."/>
            <person name="Schlueter J.A."/>
            <person name="Donoghue M.T."/>
            <person name="Azam S."/>
            <person name="Fan G."/>
            <person name="Whaley A.M."/>
            <person name="Farmer A.D."/>
            <person name="Sheridan J."/>
            <person name="Iwata A."/>
            <person name="Tuteja R."/>
            <person name="Penmetsa R.V."/>
            <person name="Wu W."/>
            <person name="Upadhyaya H.D."/>
            <person name="Yang S.P."/>
            <person name="Shah T."/>
            <person name="Saxena K.B."/>
            <person name="Michael T."/>
            <person name="McCombie W.R."/>
            <person name="Yang B."/>
            <person name="Zhang G."/>
            <person name="Yang H."/>
            <person name="Wang J."/>
            <person name="Spillane C."/>
            <person name="Cook D.R."/>
            <person name="May G.D."/>
            <person name="Xu X."/>
            <person name="Jackson S.A."/>
        </authorList>
    </citation>
    <scope>NUCLEOTIDE SEQUENCE [LARGE SCALE GENOMIC DNA]</scope>
</reference>
<name>A0A151R3W2_CAJCA</name>
<protein>
    <submittedName>
        <fullName evidence="2">Receptor-like protein kinase ANXUR2</fullName>
        <ecNumber evidence="2">2.7.11.1</ecNumber>
    </submittedName>
</protein>
<sequence>MPNGSLHGHLQGGKLSWKKRLEICIGAARGLHYLHAGAKRTIIHRHIKPSYILLDHNMNPKLVGFGLSIQGARFMSKPKPIKINTPGYIRGNWEYLAKELLMDRTASDRCDVYSFGMILLEVVWAKTILDMESRGNFLKKPVEEYIDPNIEGKIAPECWQVFVDIIAGCLKNEPDERPAMGEVQMQLEHALSLQKQADITNTNAHYILLSKTIINRERQDITETTNSCGSLEDIESEDMFRT</sequence>
<dbReference type="GO" id="GO:0009506">
    <property type="term" value="C:plasmodesma"/>
    <property type="evidence" value="ECO:0007669"/>
    <property type="project" value="TreeGrafter"/>
</dbReference>
<dbReference type="PANTHER" id="PTHR27003:SF303">
    <property type="entry name" value="TYROSINE KINASE FAMILY PROTEIN"/>
    <property type="match status" value="1"/>
</dbReference>
<dbReference type="SUPFAM" id="SSF56112">
    <property type="entry name" value="Protein kinase-like (PK-like)"/>
    <property type="match status" value="1"/>
</dbReference>
<evidence type="ECO:0000313" key="2">
    <source>
        <dbReference type="EMBL" id="KYP37155.1"/>
    </source>
</evidence>
<dbReference type="InterPro" id="IPR011009">
    <property type="entry name" value="Kinase-like_dom_sf"/>
</dbReference>
<dbReference type="Proteomes" id="UP000075243">
    <property type="component" value="Unassembled WGS sequence"/>
</dbReference>
<dbReference type="InterPro" id="IPR000719">
    <property type="entry name" value="Prot_kinase_dom"/>
</dbReference>
<dbReference type="FunFam" id="1.10.510.10:FF:000920">
    <property type="entry name" value="Receptor-like protein kinase ANXUR2"/>
    <property type="match status" value="1"/>
</dbReference>
<dbReference type="GO" id="GO:0005524">
    <property type="term" value="F:ATP binding"/>
    <property type="evidence" value="ECO:0007669"/>
    <property type="project" value="InterPro"/>
</dbReference>
<dbReference type="InterPro" id="IPR045272">
    <property type="entry name" value="ANXUR1/2-like"/>
</dbReference>